<dbReference type="Gene3D" id="1.10.10.10">
    <property type="entry name" value="Winged helix-like DNA-binding domain superfamily/Winged helix DNA-binding domain"/>
    <property type="match status" value="1"/>
</dbReference>
<dbReference type="InterPro" id="IPR036388">
    <property type="entry name" value="WH-like_DNA-bd_sf"/>
</dbReference>
<dbReference type="OrthoDB" id="9792527at2"/>
<dbReference type="PATRIC" id="fig|1386089.3.peg.3588"/>
<keyword evidence="3" id="KW-0804">Transcription</keyword>
<dbReference type="Pfam" id="PF01638">
    <property type="entry name" value="HxlR"/>
    <property type="match status" value="1"/>
</dbReference>
<dbReference type="PANTHER" id="PTHR33204">
    <property type="entry name" value="TRANSCRIPTIONAL REGULATOR, MARR FAMILY"/>
    <property type="match status" value="1"/>
</dbReference>
<dbReference type="eggNOG" id="COG1733">
    <property type="taxonomic scope" value="Bacteria"/>
</dbReference>
<keyword evidence="1" id="KW-0805">Transcription regulation</keyword>
<dbReference type="Proteomes" id="UP000019489">
    <property type="component" value="Unassembled WGS sequence"/>
</dbReference>
<dbReference type="InterPro" id="IPR036527">
    <property type="entry name" value="SCP2_sterol-bd_dom_sf"/>
</dbReference>
<accession>W9G5U8</accession>
<proteinExistence type="predicted"/>
<dbReference type="PANTHER" id="PTHR33204:SF18">
    <property type="entry name" value="TRANSCRIPTIONAL REGULATORY PROTEIN"/>
    <property type="match status" value="1"/>
</dbReference>
<comment type="caution">
    <text evidence="5">The sequence shown here is derived from an EMBL/GenBank/DDBJ whole genome shotgun (WGS) entry which is preliminary data.</text>
</comment>
<dbReference type="CDD" id="cd00090">
    <property type="entry name" value="HTH_ARSR"/>
    <property type="match status" value="1"/>
</dbReference>
<keyword evidence="6" id="KW-1185">Reference proteome</keyword>
<evidence type="ECO:0000259" key="4">
    <source>
        <dbReference type="PROSITE" id="PS51118"/>
    </source>
</evidence>
<reference evidence="5 6" key="1">
    <citation type="submission" date="2013-08" db="EMBL/GenBank/DDBJ databases">
        <title>Intrasporangium oryzae NRRL B-24470.</title>
        <authorList>
            <person name="Liu H."/>
            <person name="Wang G."/>
        </authorList>
    </citation>
    <scope>NUCLEOTIDE SEQUENCE [LARGE SCALE GENOMIC DNA]</scope>
    <source>
        <strain evidence="5 6">NRRL B-24470</strain>
    </source>
</reference>
<dbReference type="InterPro" id="IPR011991">
    <property type="entry name" value="ArsR-like_HTH"/>
</dbReference>
<keyword evidence="2" id="KW-0238">DNA-binding</keyword>
<dbReference type="AlphaFoldDB" id="W9G5U8"/>
<dbReference type="EMBL" id="AWSA01000052">
    <property type="protein sequence ID" value="EWT00168.1"/>
    <property type="molecule type" value="Genomic_DNA"/>
</dbReference>
<dbReference type="InterPro" id="IPR036390">
    <property type="entry name" value="WH_DNA-bd_sf"/>
</dbReference>
<gene>
    <name evidence="5" type="ORF">N865_17655</name>
</gene>
<dbReference type="InterPro" id="IPR002577">
    <property type="entry name" value="HTH_HxlR"/>
</dbReference>
<dbReference type="SUPFAM" id="SSF46785">
    <property type="entry name" value="Winged helix' DNA-binding domain"/>
    <property type="match status" value="1"/>
</dbReference>
<dbReference type="GO" id="GO:0003677">
    <property type="term" value="F:DNA binding"/>
    <property type="evidence" value="ECO:0007669"/>
    <property type="project" value="UniProtKB-KW"/>
</dbReference>
<evidence type="ECO:0000256" key="3">
    <source>
        <dbReference type="ARBA" id="ARBA00023163"/>
    </source>
</evidence>
<sequence length="237" mass="27191">MAEYGDYCPVNMATEVVADRWTPLIVRELLLGSTRFNEIARSLPGISRTLLVQRLRHLERRGVVETWPAPSGRGHEYHLTQAGRELEEVIDALGRWAIEWLYEGMKPHTVPPTTLMWWMHLRTEPRNFPPHRTVIEFRFREPSETVWLLLDRGTSSVCVKHPGFETDVVASATTATFAEVFQGVRGWRQAVLAGDIEVQGLPQVTRAVPTWFLWSPWADAARERSERARRSRHESAG</sequence>
<protein>
    <submittedName>
        <fullName evidence="5">HxlR family transcriptional regulator</fullName>
    </submittedName>
</protein>
<dbReference type="RefSeq" id="WP_034808937.1">
    <property type="nucleotide sequence ID" value="NZ_AWSA01000052.1"/>
</dbReference>
<evidence type="ECO:0000313" key="6">
    <source>
        <dbReference type="Proteomes" id="UP000019489"/>
    </source>
</evidence>
<dbReference type="STRING" id="1386089.N865_17655"/>
<name>W9G5U8_9MICO</name>
<dbReference type="SUPFAM" id="SSF55718">
    <property type="entry name" value="SCP-like"/>
    <property type="match status" value="1"/>
</dbReference>
<dbReference type="PROSITE" id="PS51118">
    <property type="entry name" value="HTH_HXLR"/>
    <property type="match status" value="1"/>
</dbReference>
<organism evidence="5 6">
    <name type="scientific">Intrasporangium oryzae NRRL B-24470</name>
    <dbReference type="NCBI Taxonomy" id="1386089"/>
    <lineage>
        <taxon>Bacteria</taxon>
        <taxon>Bacillati</taxon>
        <taxon>Actinomycetota</taxon>
        <taxon>Actinomycetes</taxon>
        <taxon>Micrococcales</taxon>
        <taxon>Intrasporangiaceae</taxon>
        <taxon>Intrasporangium</taxon>
    </lineage>
</organism>
<evidence type="ECO:0000313" key="5">
    <source>
        <dbReference type="EMBL" id="EWT00168.1"/>
    </source>
</evidence>
<feature type="domain" description="HTH hxlR-type" evidence="4">
    <location>
        <begin position="8"/>
        <end position="105"/>
    </location>
</feature>
<evidence type="ECO:0000256" key="1">
    <source>
        <dbReference type="ARBA" id="ARBA00023015"/>
    </source>
</evidence>
<evidence type="ECO:0000256" key="2">
    <source>
        <dbReference type="ARBA" id="ARBA00023125"/>
    </source>
</evidence>